<organism evidence="2">
    <name type="scientific">marine metagenome</name>
    <dbReference type="NCBI Taxonomy" id="408172"/>
    <lineage>
        <taxon>unclassified sequences</taxon>
        <taxon>metagenomes</taxon>
        <taxon>ecological metagenomes</taxon>
    </lineage>
</organism>
<dbReference type="InterPro" id="IPR043519">
    <property type="entry name" value="NT_sf"/>
</dbReference>
<dbReference type="GO" id="GO:0016779">
    <property type="term" value="F:nucleotidyltransferase activity"/>
    <property type="evidence" value="ECO:0007669"/>
    <property type="project" value="InterPro"/>
</dbReference>
<feature type="domain" description="Polymerase nucleotidyl transferase" evidence="1">
    <location>
        <begin position="30"/>
        <end position="69"/>
    </location>
</feature>
<dbReference type="AlphaFoldDB" id="A0A382TWT3"/>
<proteinExistence type="predicted"/>
<reference evidence="2" key="1">
    <citation type="submission" date="2018-05" db="EMBL/GenBank/DDBJ databases">
        <authorList>
            <person name="Lanie J.A."/>
            <person name="Ng W.-L."/>
            <person name="Kazmierczak K.M."/>
            <person name="Andrzejewski T.M."/>
            <person name="Davidsen T.M."/>
            <person name="Wayne K.J."/>
            <person name="Tettelin H."/>
            <person name="Glass J.I."/>
            <person name="Rusch D."/>
            <person name="Podicherti R."/>
            <person name="Tsui H.-C.T."/>
            <person name="Winkler M.E."/>
        </authorList>
    </citation>
    <scope>NUCLEOTIDE SEQUENCE</scope>
</reference>
<dbReference type="Pfam" id="PF01909">
    <property type="entry name" value="NTP_transf_2"/>
    <property type="match status" value="1"/>
</dbReference>
<evidence type="ECO:0000313" key="2">
    <source>
        <dbReference type="EMBL" id="SVD26519.1"/>
    </source>
</evidence>
<protein>
    <recommendedName>
        <fullName evidence="1">Polymerase nucleotidyl transferase domain-containing protein</fullName>
    </recommendedName>
</protein>
<dbReference type="InterPro" id="IPR002934">
    <property type="entry name" value="Polymerase_NTP_transf_dom"/>
</dbReference>
<sequence length="86" mass="10078">MNRNFWLQPDDELDPKIKDRLLEIVKDFMDQNEISDAEIKDITFTGSLANYNYSKYSDIDLHIVVSFAEVNANTELVKEYFNARKA</sequence>
<gene>
    <name evidence="2" type="ORF">METZ01_LOCUS379373</name>
</gene>
<dbReference type="EMBL" id="UINC01139767">
    <property type="protein sequence ID" value="SVD26519.1"/>
    <property type="molecule type" value="Genomic_DNA"/>
</dbReference>
<feature type="non-terminal residue" evidence="2">
    <location>
        <position position="86"/>
    </location>
</feature>
<accession>A0A382TWT3</accession>
<dbReference type="SUPFAM" id="SSF81301">
    <property type="entry name" value="Nucleotidyltransferase"/>
    <property type="match status" value="1"/>
</dbReference>
<name>A0A382TWT3_9ZZZZ</name>
<dbReference type="Gene3D" id="3.30.460.10">
    <property type="entry name" value="Beta Polymerase, domain 2"/>
    <property type="match status" value="1"/>
</dbReference>
<evidence type="ECO:0000259" key="1">
    <source>
        <dbReference type="Pfam" id="PF01909"/>
    </source>
</evidence>